<sequence length="159" mass="17533">MADIDLNSALSDLRDLAEHSNQRSQTAMLAALIDPIEAAMARGVPRTEILERLQRNGFTMNMRSFDSALYRIRQRLGKLPSRRAPSTLPTQPSSPTPSPMRATNPQHEPASTTSNPTVKSMEQIASENPEIGKKALLDLYSRQFTGAPQNSVAQKFGTR</sequence>
<dbReference type="EMBL" id="FXAT01000023">
    <property type="protein sequence ID" value="SMG61591.1"/>
    <property type="molecule type" value="Genomic_DNA"/>
</dbReference>
<dbReference type="RefSeq" id="WP_085489961.1">
    <property type="nucleotide sequence ID" value="NZ_FXAT01000023.1"/>
</dbReference>
<feature type="compositionally biased region" description="Polar residues" evidence="1">
    <location>
        <begin position="101"/>
        <end position="126"/>
    </location>
</feature>
<protein>
    <submittedName>
        <fullName evidence="2">Uncharacterized protein</fullName>
    </submittedName>
</protein>
<keyword evidence="3" id="KW-1185">Reference proteome</keyword>
<dbReference type="Proteomes" id="UP000193228">
    <property type="component" value="Unassembled WGS sequence"/>
</dbReference>
<reference evidence="3" key="1">
    <citation type="submission" date="2017-04" db="EMBL/GenBank/DDBJ databases">
        <authorList>
            <person name="Varghese N."/>
            <person name="Submissions S."/>
        </authorList>
    </citation>
    <scope>NUCLEOTIDE SEQUENCE [LARGE SCALE GENOMIC DNA]</scope>
    <source>
        <strain evidence="3">LMG 29540</strain>
    </source>
</reference>
<accession>A0A1X7M6B6</accession>
<proteinExistence type="predicted"/>
<dbReference type="OrthoDB" id="9106144at2"/>
<evidence type="ECO:0000313" key="3">
    <source>
        <dbReference type="Proteomes" id="UP000193228"/>
    </source>
</evidence>
<organism evidence="2 3">
    <name type="scientific">Paraburkholderia susongensis</name>
    <dbReference type="NCBI Taxonomy" id="1515439"/>
    <lineage>
        <taxon>Bacteria</taxon>
        <taxon>Pseudomonadati</taxon>
        <taxon>Pseudomonadota</taxon>
        <taxon>Betaproteobacteria</taxon>
        <taxon>Burkholderiales</taxon>
        <taxon>Burkholderiaceae</taxon>
        <taxon>Paraburkholderia</taxon>
    </lineage>
</organism>
<evidence type="ECO:0000256" key="1">
    <source>
        <dbReference type="SAM" id="MobiDB-lite"/>
    </source>
</evidence>
<evidence type="ECO:0000313" key="2">
    <source>
        <dbReference type="EMBL" id="SMG61591.1"/>
    </source>
</evidence>
<dbReference type="AlphaFoldDB" id="A0A1X7M6B6"/>
<gene>
    <name evidence="2" type="ORF">SAMN06265784_12345</name>
</gene>
<name>A0A1X7M6B6_9BURK</name>
<feature type="region of interest" description="Disordered" evidence="1">
    <location>
        <begin position="76"/>
        <end position="129"/>
    </location>
</feature>